<dbReference type="Gene3D" id="3.90.1660.10">
    <property type="entry name" value="CofE-like domain"/>
    <property type="match status" value="1"/>
</dbReference>
<sequence>MTAGPLEIRPVLGIGEVRAGDDLAALVTDAAPWLRDGDILIVTSKIVSKAEGRLVDVPADGPEREAARDAALTAETAAVVATRGPVRIVRTRHGFVMNAAGIDASNVAPDRLVLLPVDPDASARRLRARLKERHGLAVAVIVSDTAGRAWRLGQTDLALGCAGLAPLRDHRGERDPYGNELRVTLIAVADELAAAAELVKGKRDGVPVAVVRGYRLTGREPDGPGVAALLRPAADDMFALGVDEAYAAGQASVLGDPATSPGCRCDAGGSPAGEWASRSASTSS</sequence>
<evidence type="ECO:0000256" key="8">
    <source>
        <dbReference type="SAM" id="MobiDB-lite"/>
    </source>
</evidence>
<evidence type="ECO:0000256" key="1">
    <source>
        <dbReference type="ARBA" id="ARBA00022598"/>
    </source>
</evidence>
<gene>
    <name evidence="10" type="ORF">GCM10010201_22920</name>
</gene>
<accession>A0ABP6AV84</accession>
<evidence type="ECO:0000256" key="2">
    <source>
        <dbReference type="ARBA" id="ARBA00022723"/>
    </source>
</evidence>
<feature type="domain" description="Coenzyme F420:L-glutamate ligase-like" evidence="9">
    <location>
        <begin position="14"/>
        <end position="213"/>
    </location>
</feature>
<keyword evidence="2" id="KW-0479">Metal-binding</keyword>
<dbReference type="PANTHER" id="PTHR47917:SF1">
    <property type="entry name" value="COENZYME F420:L-GLUTAMATE LIGASE"/>
    <property type="match status" value="1"/>
</dbReference>
<dbReference type="NCBIfam" id="NF009810">
    <property type="entry name" value="PRK13294.1"/>
    <property type="match status" value="1"/>
</dbReference>
<protein>
    <recommendedName>
        <fullName evidence="9">Coenzyme F420:L-glutamate ligase-like domain-containing protein</fullName>
    </recommendedName>
</protein>
<dbReference type="Proteomes" id="UP001499978">
    <property type="component" value="Unassembled WGS sequence"/>
</dbReference>
<evidence type="ECO:0000256" key="6">
    <source>
        <dbReference type="ARBA" id="ARBA00023134"/>
    </source>
</evidence>
<keyword evidence="3" id="KW-0547">Nucleotide-binding</keyword>
<feature type="region of interest" description="Disordered" evidence="8">
    <location>
        <begin position="265"/>
        <end position="284"/>
    </location>
</feature>
<dbReference type="Pfam" id="PF01996">
    <property type="entry name" value="F420_ligase"/>
    <property type="match status" value="1"/>
</dbReference>
<evidence type="ECO:0000313" key="11">
    <source>
        <dbReference type="Proteomes" id="UP001499978"/>
    </source>
</evidence>
<keyword evidence="7" id="KW-0464">Manganese</keyword>
<evidence type="ECO:0000256" key="7">
    <source>
        <dbReference type="ARBA" id="ARBA00023211"/>
    </source>
</evidence>
<keyword evidence="1" id="KW-0436">Ligase</keyword>
<evidence type="ECO:0000313" key="10">
    <source>
        <dbReference type="EMBL" id="GAA2523905.1"/>
    </source>
</evidence>
<reference evidence="11" key="1">
    <citation type="journal article" date="2019" name="Int. J. Syst. Evol. Microbiol.">
        <title>The Global Catalogue of Microorganisms (GCM) 10K type strain sequencing project: providing services to taxonomists for standard genome sequencing and annotation.</title>
        <authorList>
            <consortium name="The Broad Institute Genomics Platform"/>
            <consortium name="The Broad Institute Genome Sequencing Center for Infectious Disease"/>
            <person name="Wu L."/>
            <person name="Ma J."/>
        </authorList>
    </citation>
    <scope>NUCLEOTIDE SEQUENCE [LARGE SCALE GENOMIC DNA]</scope>
    <source>
        <strain evidence="11">JCM 3367</strain>
    </source>
</reference>
<evidence type="ECO:0000256" key="4">
    <source>
        <dbReference type="ARBA" id="ARBA00022842"/>
    </source>
</evidence>
<keyword evidence="6" id="KW-0342">GTP-binding</keyword>
<dbReference type="EMBL" id="BAAARY010000009">
    <property type="protein sequence ID" value="GAA2523905.1"/>
    <property type="molecule type" value="Genomic_DNA"/>
</dbReference>
<organism evidence="10 11">
    <name type="scientific">Pilimelia columellifera subsp. columellifera</name>
    <dbReference type="NCBI Taxonomy" id="706583"/>
    <lineage>
        <taxon>Bacteria</taxon>
        <taxon>Bacillati</taxon>
        <taxon>Actinomycetota</taxon>
        <taxon>Actinomycetes</taxon>
        <taxon>Micromonosporales</taxon>
        <taxon>Micromonosporaceae</taxon>
        <taxon>Pilimelia</taxon>
    </lineage>
</organism>
<dbReference type="Gene3D" id="3.30.1330.100">
    <property type="entry name" value="CofE-like"/>
    <property type="match status" value="1"/>
</dbReference>
<dbReference type="NCBIfam" id="TIGR01916">
    <property type="entry name" value="F420_cofE"/>
    <property type="match status" value="1"/>
</dbReference>
<dbReference type="InterPro" id="IPR002847">
    <property type="entry name" value="F420-0_gamma-glut_ligase-dom"/>
</dbReference>
<keyword evidence="4" id="KW-0460">Magnesium</keyword>
<keyword evidence="11" id="KW-1185">Reference proteome</keyword>
<dbReference type="SUPFAM" id="SSF144010">
    <property type="entry name" value="CofE-like"/>
    <property type="match status" value="1"/>
</dbReference>
<comment type="caution">
    <text evidence="10">The sequence shown here is derived from an EMBL/GenBank/DDBJ whole genome shotgun (WGS) entry which is preliminary data.</text>
</comment>
<evidence type="ECO:0000259" key="9">
    <source>
        <dbReference type="Pfam" id="PF01996"/>
    </source>
</evidence>
<keyword evidence="5" id="KW-0630">Potassium</keyword>
<evidence type="ECO:0000256" key="3">
    <source>
        <dbReference type="ARBA" id="ARBA00022741"/>
    </source>
</evidence>
<dbReference type="InterPro" id="IPR008225">
    <property type="entry name" value="F420-0_g-glutamyl_ligase"/>
</dbReference>
<name>A0ABP6AV84_9ACTN</name>
<proteinExistence type="predicted"/>
<dbReference type="PANTHER" id="PTHR47917">
    <property type="match status" value="1"/>
</dbReference>
<evidence type="ECO:0000256" key="5">
    <source>
        <dbReference type="ARBA" id="ARBA00022958"/>
    </source>
</evidence>